<gene>
    <name evidence="2" type="ORF">TNCV_2680201</name>
</gene>
<accession>A0A8X6S5S6</accession>
<proteinExistence type="predicted"/>
<dbReference type="Proteomes" id="UP000887159">
    <property type="component" value="Unassembled WGS sequence"/>
</dbReference>
<reference evidence="2" key="1">
    <citation type="submission" date="2020-08" db="EMBL/GenBank/DDBJ databases">
        <title>Multicomponent nature underlies the extraordinary mechanical properties of spider dragline silk.</title>
        <authorList>
            <person name="Kono N."/>
            <person name="Nakamura H."/>
            <person name="Mori M."/>
            <person name="Yoshida Y."/>
            <person name="Ohtoshi R."/>
            <person name="Malay A.D."/>
            <person name="Moran D.A.P."/>
            <person name="Tomita M."/>
            <person name="Numata K."/>
            <person name="Arakawa K."/>
        </authorList>
    </citation>
    <scope>NUCLEOTIDE SEQUENCE</scope>
</reference>
<name>A0A8X6S5S6_TRICX</name>
<sequence length="171" mass="19673">MNSSRLIQNKLKNPLLEIPKFNLETQNKFGSLKETTDIAGTSDTTQNNPQITKNDTNKFTSNKLPPLVLLKIEKNFMEHLKALTDAIPTFRSKKSGEYIKLYTNTYEEYRSLNHVLKQLKYQYVVITPKDQRPIEIVIKGLPNDTNTDDIKNNLLELGFTIDKVTHNSYGQ</sequence>
<evidence type="ECO:0000256" key="1">
    <source>
        <dbReference type="SAM" id="MobiDB-lite"/>
    </source>
</evidence>
<keyword evidence="3" id="KW-1185">Reference proteome</keyword>
<dbReference type="EMBL" id="BMAU01021258">
    <property type="protein sequence ID" value="GFY06226.1"/>
    <property type="molecule type" value="Genomic_DNA"/>
</dbReference>
<organism evidence="2 3">
    <name type="scientific">Trichonephila clavipes</name>
    <name type="common">Golden silk orbweaver</name>
    <name type="synonym">Nephila clavipes</name>
    <dbReference type="NCBI Taxonomy" id="2585209"/>
    <lineage>
        <taxon>Eukaryota</taxon>
        <taxon>Metazoa</taxon>
        <taxon>Ecdysozoa</taxon>
        <taxon>Arthropoda</taxon>
        <taxon>Chelicerata</taxon>
        <taxon>Arachnida</taxon>
        <taxon>Araneae</taxon>
        <taxon>Araneomorphae</taxon>
        <taxon>Entelegynae</taxon>
        <taxon>Araneoidea</taxon>
        <taxon>Nephilidae</taxon>
        <taxon>Trichonephila</taxon>
    </lineage>
</organism>
<protein>
    <submittedName>
        <fullName evidence="2">Uncharacterized protein</fullName>
    </submittedName>
</protein>
<evidence type="ECO:0000313" key="2">
    <source>
        <dbReference type="EMBL" id="GFY06226.1"/>
    </source>
</evidence>
<feature type="region of interest" description="Disordered" evidence="1">
    <location>
        <begin position="38"/>
        <end position="58"/>
    </location>
</feature>
<evidence type="ECO:0000313" key="3">
    <source>
        <dbReference type="Proteomes" id="UP000887159"/>
    </source>
</evidence>
<dbReference type="AlphaFoldDB" id="A0A8X6S5S6"/>
<comment type="caution">
    <text evidence="2">The sequence shown here is derived from an EMBL/GenBank/DDBJ whole genome shotgun (WGS) entry which is preliminary data.</text>
</comment>